<proteinExistence type="predicted"/>
<sequence>MPDFLYKVLIFTLQSSFDAPSHVIPLIFKHSRSYGNMKGLHPLIPMFSALDSYPRLPTENDLTIASQTSLLIPFKDICEEDPQEKFKFSKFLRAQKAYHFFRRDFLSNGIQFKNRQHCDSPNILQKIKMLFLLETLPSSRILHLYYQLNSKILNWTMKNIQLNQISTLAHSFNR</sequence>
<evidence type="ECO:0000313" key="2">
    <source>
        <dbReference type="Proteomes" id="UP000009138"/>
    </source>
</evidence>
<dbReference type="Proteomes" id="UP000009138">
    <property type="component" value="Unassembled WGS sequence"/>
</dbReference>
<evidence type="ECO:0000313" key="1">
    <source>
        <dbReference type="EMBL" id="EIE91219.1"/>
    </source>
</evidence>
<dbReference type="EMBL" id="CH476749">
    <property type="protein sequence ID" value="EIE91219.1"/>
    <property type="molecule type" value="Genomic_DNA"/>
</dbReference>
<reference evidence="1 2" key="1">
    <citation type="journal article" date="2009" name="PLoS Genet.">
        <title>Genomic analysis of the basal lineage fungus Rhizopus oryzae reveals a whole-genome duplication.</title>
        <authorList>
            <person name="Ma L.-J."/>
            <person name="Ibrahim A.S."/>
            <person name="Skory C."/>
            <person name="Grabherr M.G."/>
            <person name="Burger G."/>
            <person name="Butler M."/>
            <person name="Elias M."/>
            <person name="Idnurm A."/>
            <person name="Lang B.F."/>
            <person name="Sone T."/>
            <person name="Abe A."/>
            <person name="Calvo S.E."/>
            <person name="Corrochano L.M."/>
            <person name="Engels R."/>
            <person name="Fu J."/>
            <person name="Hansberg W."/>
            <person name="Kim J.-M."/>
            <person name="Kodira C.D."/>
            <person name="Koehrsen M.J."/>
            <person name="Liu B."/>
            <person name="Miranda-Saavedra D."/>
            <person name="O'Leary S."/>
            <person name="Ortiz-Castellanos L."/>
            <person name="Poulter R."/>
            <person name="Rodriguez-Romero J."/>
            <person name="Ruiz-Herrera J."/>
            <person name="Shen Y.-Q."/>
            <person name="Zeng Q."/>
            <person name="Galagan J."/>
            <person name="Birren B.W."/>
            <person name="Cuomo C.A."/>
            <person name="Wickes B.L."/>
        </authorList>
    </citation>
    <scope>NUCLEOTIDE SEQUENCE [LARGE SCALE GENOMIC DNA]</scope>
    <source>
        <strain evidence="2">RA 99-880 / ATCC MYA-4621 / FGSC 9543 / NRRL 43880</strain>
    </source>
</reference>
<dbReference type="AlphaFoldDB" id="I1CRY9"/>
<dbReference type="VEuPathDB" id="FungiDB:RO3G_15930"/>
<protein>
    <submittedName>
        <fullName evidence="1">Uncharacterized protein</fullName>
    </submittedName>
</protein>
<keyword evidence="2" id="KW-1185">Reference proteome</keyword>
<name>I1CRY9_RHIO9</name>
<dbReference type="GeneID" id="93622895"/>
<dbReference type="RefSeq" id="XP_067526615.1">
    <property type="nucleotide sequence ID" value="XM_067670514.1"/>
</dbReference>
<gene>
    <name evidence="1" type="ORF">RO3G_15930</name>
</gene>
<accession>I1CRY9</accession>
<dbReference type="InParanoid" id="I1CRY9"/>
<organism evidence="1 2">
    <name type="scientific">Rhizopus delemar (strain RA 99-880 / ATCC MYA-4621 / FGSC 9543 / NRRL 43880)</name>
    <name type="common">Mucormycosis agent</name>
    <name type="synonym">Rhizopus arrhizus var. delemar</name>
    <dbReference type="NCBI Taxonomy" id="246409"/>
    <lineage>
        <taxon>Eukaryota</taxon>
        <taxon>Fungi</taxon>
        <taxon>Fungi incertae sedis</taxon>
        <taxon>Mucoromycota</taxon>
        <taxon>Mucoromycotina</taxon>
        <taxon>Mucoromycetes</taxon>
        <taxon>Mucorales</taxon>
        <taxon>Mucorineae</taxon>
        <taxon>Rhizopodaceae</taxon>
        <taxon>Rhizopus</taxon>
    </lineage>
</organism>